<name>A0A7S1AWG2_NOCSC</name>
<accession>A0A7S1AWG2</accession>
<feature type="region of interest" description="Disordered" evidence="1">
    <location>
        <begin position="95"/>
        <end position="182"/>
    </location>
</feature>
<evidence type="ECO:0000313" key="2">
    <source>
        <dbReference type="EMBL" id="CAD8866928.1"/>
    </source>
</evidence>
<dbReference type="EMBL" id="HBFQ01058280">
    <property type="protein sequence ID" value="CAD8866928.1"/>
    <property type="molecule type" value="Transcribed_RNA"/>
</dbReference>
<dbReference type="AlphaFoldDB" id="A0A7S1AWG2"/>
<proteinExistence type="predicted"/>
<sequence>MDTLWSHDVFVDGAVMNSDVVHFAGKTLLGYSKLMDPRPPQQFLALPPTDQANCQKTIDSVLRSRHQGHVSALGDDHPPFGGKTERHRHSVNYATPLVRPPAEPPRSRRHRALTSPLGSPCRDSQSGEAVSERSVYRRLPTHLVPIAAKHDRTGPTTGERKRSASARAKKSTVQPSRQLVSAGMCESQGSRRALPAEAIPPTGLSLLEAIEKESEMWAEKTRKLCANDHLVDIESSDSRQEPATDGVSNMKIDADEVFRSNSHPKEVADERNISVEPLDLASQPCSECCSDAGSSCGEEEAKGRIATALEAAGIRPGVGALEELHRLAGSVSCAADVHKTEVETGVPRRQANWGLSPKRWAAKRLQQKCKAIQGRCMTPVNISCASPDSLSALDDALAETE</sequence>
<feature type="compositionally biased region" description="Basic and acidic residues" evidence="1">
    <location>
        <begin position="148"/>
        <end position="162"/>
    </location>
</feature>
<gene>
    <name evidence="2" type="ORF">NSCI0253_LOCUS41283</name>
</gene>
<reference evidence="2" key="1">
    <citation type="submission" date="2021-01" db="EMBL/GenBank/DDBJ databases">
        <authorList>
            <person name="Corre E."/>
            <person name="Pelletier E."/>
            <person name="Niang G."/>
            <person name="Scheremetjew M."/>
            <person name="Finn R."/>
            <person name="Kale V."/>
            <person name="Holt S."/>
            <person name="Cochrane G."/>
            <person name="Meng A."/>
            <person name="Brown T."/>
            <person name="Cohen L."/>
        </authorList>
    </citation>
    <scope>NUCLEOTIDE SEQUENCE</scope>
</reference>
<evidence type="ECO:0000256" key="1">
    <source>
        <dbReference type="SAM" id="MobiDB-lite"/>
    </source>
</evidence>
<protein>
    <submittedName>
        <fullName evidence="2">Uncharacterized protein</fullName>
    </submittedName>
</protein>
<organism evidence="2">
    <name type="scientific">Noctiluca scintillans</name>
    <name type="common">Sea sparkle</name>
    <name type="synonym">Red tide dinoflagellate</name>
    <dbReference type="NCBI Taxonomy" id="2966"/>
    <lineage>
        <taxon>Eukaryota</taxon>
        <taxon>Sar</taxon>
        <taxon>Alveolata</taxon>
        <taxon>Dinophyceae</taxon>
        <taxon>Noctilucales</taxon>
        <taxon>Noctilucaceae</taxon>
        <taxon>Noctiluca</taxon>
    </lineage>
</organism>